<dbReference type="InterPro" id="IPR039852">
    <property type="entry name" value="CAND1/CAND2"/>
</dbReference>
<feature type="compositionally biased region" description="Acidic residues" evidence="4">
    <location>
        <begin position="404"/>
        <end position="434"/>
    </location>
</feature>
<dbReference type="SMART" id="SM01349">
    <property type="entry name" value="TOG"/>
    <property type="match status" value="1"/>
</dbReference>
<comment type="similarity">
    <text evidence="1">Belongs to the CAND family.</text>
</comment>
<dbReference type="SUPFAM" id="SSF48371">
    <property type="entry name" value="ARM repeat"/>
    <property type="match status" value="1"/>
</dbReference>
<keyword evidence="3" id="KW-0833">Ubl conjugation pathway</keyword>
<feature type="region of interest" description="Disordered" evidence="4">
    <location>
        <begin position="401"/>
        <end position="434"/>
    </location>
</feature>
<name>M9LN56_PSEA3</name>
<dbReference type="GO" id="GO:0010265">
    <property type="term" value="P:SCF complex assembly"/>
    <property type="evidence" value="ECO:0007669"/>
    <property type="project" value="InterPro"/>
</dbReference>
<dbReference type="InterPro" id="IPR013932">
    <property type="entry name" value="TATA-bd_TIP120"/>
</dbReference>
<evidence type="ECO:0000256" key="3">
    <source>
        <dbReference type="ARBA" id="ARBA00022786"/>
    </source>
</evidence>
<feature type="domain" description="TOG" evidence="5">
    <location>
        <begin position="80"/>
        <end position="329"/>
    </location>
</feature>
<reference evidence="7" key="1">
    <citation type="journal article" date="2013" name="Genome Announc.">
        <title>Genome sequence of the basidiomycetous yeast Pseudozyma antarctica T-34, a producer of the glycolipid biosurfactants mannosylerythritol lipids.</title>
        <authorList>
            <person name="Morita T."/>
            <person name="Koike H."/>
            <person name="Koyama Y."/>
            <person name="Hagiwara H."/>
            <person name="Ito E."/>
            <person name="Fukuoka T."/>
            <person name="Imura T."/>
            <person name="Machida M."/>
            <person name="Kitamoto D."/>
        </authorList>
    </citation>
    <scope>NUCLEOTIDE SEQUENCE [LARGE SCALE GENOMIC DNA]</scope>
    <source>
        <strain evidence="7">T-34</strain>
    </source>
</reference>
<dbReference type="EMBL" id="DF196774">
    <property type="protein sequence ID" value="GAC73126.1"/>
    <property type="molecule type" value="Genomic_DNA"/>
</dbReference>
<organism evidence="6 7">
    <name type="scientific">Pseudozyma antarctica (strain T-34)</name>
    <name type="common">Yeast</name>
    <name type="synonym">Candida antarctica</name>
    <dbReference type="NCBI Taxonomy" id="1151754"/>
    <lineage>
        <taxon>Eukaryota</taxon>
        <taxon>Fungi</taxon>
        <taxon>Dikarya</taxon>
        <taxon>Basidiomycota</taxon>
        <taxon>Ustilaginomycotina</taxon>
        <taxon>Ustilaginomycetes</taxon>
        <taxon>Ustilaginales</taxon>
        <taxon>Ustilaginaceae</taxon>
        <taxon>Moesziomyces</taxon>
    </lineage>
</organism>
<evidence type="ECO:0000313" key="7">
    <source>
        <dbReference type="Proteomes" id="UP000011976"/>
    </source>
</evidence>
<evidence type="ECO:0000256" key="1">
    <source>
        <dbReference type="ARBA" id="ARBA00007657"/>
    </source>
</evidence>
<dbReference type="Pfam" id="PF25782">
    <property type="entry name" value="TPR_CAND1"/>
    <property type="match status" value="1"/>
</dbReference>
<sequence>MGVVGQGESGGGARQFAKHPQLFQLQSVTRAVTEAGVGVQLSLGTGAKADARVPHSINPDRAEPCLPPLAYFHHPRRPSAIFPETMASSWAHTGIAPLLERMKSQDSDFRFMALNDLNAELSKDSYIQMDESTENNVVRKVLDLMKDTNTEVKNMVVRSLAILVPRLREKSLQLVVDTLIDYISSDNDELRDIAALALKTVTAQMPTRSSYATAALNKLAPKLLNHVADAAASQELLIDSLDILAELIAKFASSVTTTVALQNAILKAVVPAMRHTRPAVRKRSLTVLGALGSCATSDIFTQLSVQLSADLAAQSSLDTRKTAVQLIGIFARTCPRRLGRRLPEFMPAVLETAQIVDDDELRELSLQSIELILLRCPAEVTPFVNASIELATTLVKHDPNYAGFDDDEEMRDADDTLDDDDEDEDDDYLDEDYSDDDDMSWKVRRASAKVLNAALTSRPELLAHNVGAVAPILVSRFSEREESVRLEILDTFLALLKQMQLYGGGPQATEVIGAATTSSANQAAAIAAAGVLKRKRHEMDADDLEGSPRSQLVALVPAIAKALNREIVSKSIPTRHKSFVVLRELVVVLHGGLDAQIGSILAQTEKSLKGAESAPSGGSNLKADILGFFRVLFLTHQPKSFEDQLPQLVPVLAASIEDKLHRSCIEAFLTCSQLVSVLRPLGATATAPGAAAARPGQYKPYLLHIYAATVARLNRLDSDQEIKERGIACLGVLLAHGGDDLEEKHAECFDLLSNRLTSEVTRFVTVKVIAQIASSPVCKGAAFDAFLRSAVAEVATLLRKSDRQLRLAAFDCLAAALSRPSNELSTASSNAILAEVQPLINSDMDMNLLPHVLRSINLILLNDPATRESVRASVLPQIYTVLRLPIAQGPAMDALLEFFRLLVGAQPESATEIVDELLAALDAAKGSVSGTHIYSTVSRCIGASCTVSAPASSIVADKATTTLQGGSAKDSEVYFALLLLGELGRFNDFSTRAGLLERVLAFYAADSEEVKMAAAFAVGNMAAGALGAFLPVIVGHIRGQADDKASAHRFLSLHALKELITHGSAEQLSVVAEEVWPVLFDASETKEEGARSIGAECLARLALSEPTKFLPLLQERLRSPSVSVRATVLAAVRFTLSTESSAAYDELLAPCLVDFLMLLADPELEVRRNATFALNSAAHNKPYLIRDHLATVVPLLYAETHVRTELLRKVAMGPFQIVTDDGLDLRKNAYETMYQLLDSLWSRLDMAAYIDRVVAGLADSDDGIKTLCYLMVIKLVELGSPVVRSVLAGRLEEIADPVGATLRSKLKETATKQEIEKQGELQRFIYRMLVVVTRAMDAVVGPVATPKFSALVQEARSASAQHGNTTSAPGALWRETEAALATASAP</sequence>
<evidence type="ECO:0000313" key="6">
    <source>
        <dbReference type="EMBL" id="GAC73126.1"/>
    </source>
</evidence>
<keyword evidence="2" id="KW-0677">Repeat</keyword>
<dbReference type="Proteomes" id="UP000011976">
    <property type="component" value="Unassembled WGS sequence"/>
</dbReference>
<evidence type="ECO:0000256" key="2">
    <source>
        <dbReference type="ARBA" id="ARBA00022737"/>
    </source>
</evidence>
<gene>
    <name evidence="6" type="ORF">PANT_8c00083</name>
</gene>
<protein>
    <submittedName>
        <fullName evidence="6">TATA-binding protein-interacting protein</fullName>
    </submittedName>
</protein>
<proteinExistence type="inferred from homology"/>
<dbReference type="Gene3D" id="1.25.10.10">
    <property type="entry name" value="Leucine-rich Repeat Variant"/>
    <property type="match status" value="1"/>
</dbReference>
<dbReference type="OrthoDB" id="6260732at2759"/>
<dbReference type="InterPro" id="IPR016024">
    <property type="entry name" value="ARM-type_fold"/>
</dbReference>
<dbReference type="STRING" id="1151754.M9LN56"/>
<dbReference type="PANTHER" id="PTHR12696">
    <property type="entry name" value="TIP120"/>
    <property type="match status" value="1"/>
</dbReference>
<dbReference type="Pfam" id="PF08623">
    <property type="entry name" value="TIP120"/>
    <property type="match status" value="1"/>
</dbReference>
<dbReference type="InterPro" id="IPR034085">
    <property type="entry name" value="TOG"/>
</dbReference>
<evidence type="ECO:0000259" key="5">
    <source>
        <dbReference type="SMART" id="SM01349"/>
    </source>
</evidence>
<dbReference type="InterPro" id="IPR011989">
    <property type="entry name" value="ARM-like"/>
</dbReference>
<accession>M9LN56</accession>
<evidence type="ECO:0000256" key="4">
    <source>
        <dbReference type="SAM" id="MobiDB-lite"/>
    </source>
</evidence>